<name>A0ACB6ZIP8_THEGA</name>
<proteinExistence type="predicted"/>
<dbReference type="EMBL" id="MU117994">
    <property type="protein sequence ID" value="KAF9649685.1"/>
    <property type="molecule type" value="Genomic_DNA"/>
</dbReference>
<keyword evidence="2" id="KW-1185">Reference proteome</keyword>
<evidence type="ECO:0000313" key="1">
    <source>
        <dbReference type="EMBL" id="KAF9649685.1"/>
    </source>
</evidence>
<gene>
    <name evidence="1" type="ORF">BDM02DRAFT_3113326</name>
</gene>
<organism evidence="1 2">
    <name type="scientific">Thelephora ganbajun</name>
    <name type="common">Ganba fungus</name>
    <dbReference type="NCBI Taxonomy" id="370292"/>
    <lineage>
        <taxon>Eukaryota</taxon>
        <taxon>Fungi</taxon>
        <taxon>Dikarya</taxon>
        <taxon>Basidiomycota</taxon>
        <taxon>Agaricomycotina</taxon>
        <taxon>Agaricomycetes</taxon>
        <taxon>Thelephorales</taxon>
        <taxon>Thelephoraceae</taxon>
        <taxon>Thelephora</taxon>
    </lineage>
</organism>
<reference evidence="1" key="1">
    <citation type="submission" date="2019-10" db="EMBL/GenBank/DDBJ databases">
        <authorList>
            <consortium name="DOE Joint Genome Institute"/>
            <person name="Kuo A."/>
            <person name="Miyauchi S."/>
            <person name="Kiss E."/>
            <person name="Drula E."/>
            <person name="Kohler A."/>
            <person name="Sanchez-Garcia M."/>
            <person name="Andreopoulos B."/>
            <person name="Barry K.W."/>
            <person name="Bonito G."/>
            <person name="Buee M."/>
            <person name="Carver A."/>
            <person name="Chen C."/>
            <person name="Cichocki N."/>
            <person name="Clum A."/>
            <person name="Culley D."/>
            <person name="Crous P.W."/>
            <person name="Fauchery L."/>
            <person name="Girlanda M."/>
            <person name="Hayes R."/>
            <person name="Keri Z."/>
            <person name="Labutti K."/>
            <person name="Lipzen A."/>
            <person name="Lombard V."/>
            <person name="Magnuson J."/>
            <person name="Maillard F."/>
            <person name="Morin E."/>
            <person name="Murat C."/>
            <person name="Nolan M."/>
            <person name="Ohm R."/>
            <person name="Pangilinan J."/>
            <person name="Pereira M."/>
            <person name="Perotto S."/>
            <person name="Peter M."/>
            <person name="Riley R."/>
            <person name="Sitrit Y."/>
            <person name="Stielow B."/>
            <person name="Szollosi G."/>
            <person name="Zifcakova L."/>
            <person name="Stursova M."/>
            <person name="Spatafora J.W."/>
            <person name="Tedersoo L."/>
            <person name="Vaario L.-M."/>
            <person name="Yamada A."/>
            <person name="Yan M."/>
            <person name="Wang P."/>
            <person name="Xu J."/>
            <person name="Bruns T."/>
            <person name="Baldrian P."/>
            <person name="Vilgalys R."/>
            <person name="Henrissat B."/>
            <person name="Grigoriev I.V."/>
            <person name="Hibbett D."/>
            <person name="Nagy L.G."/>
            <person name="Martin F.M."/>
        </authorList>
    </citation>
    <scope>NUCLEOTIDE SEQUENCE</scope>
    <source>
        <strain evidence="1">P2</strain>
    </source>
</reference>
<evidence type="ECO:0000313" key="2">
    <source>
        <dbReference type="Proteomes" id="UP000886501"/>
    </source>
</evidence>
<accession>A0ACB6ZIP8</accession>
<comment type="caution">
    <text evidence="1">The sequence shown here is derived from an EMBL/GenBank/DDBJ whole genome shotgun (WGS) entry which is preliminary data.</text>
</comment>
<reference evidence="1" key="2">
    <citation type="journal article" date="2020" name="Nat. Commun.">
        <title>Large-scale genome sequencing of mycorrhizal fungi provides insights into the early evolution of symbiotic traits.</title>
        <authorList>
            <person name="Miyauchi S."/>
            <person name="Kiss E."/>
            <person name="Kuo A."/>
            <person name="Drula E."/>
            <person name="Kohler A."/>
            <person name="Sanchez-Garcia M."/>
            <person name="Morin E."/>
            <person name="Andreopoulos B."/>
            <person name="Barry K.W."/>
            <person name="Bonito G."/>
            <person name="Buee M."/>
            <person name="Carver A."/>
            <person name="Chen C."/>
            <person name="Cichocki N."/>
            <person name="Clum A."/>
            <person name="Culley D."/>
            <person name="Crous P.W."/>
            <person name="Fauchery L."/>
            <person name="Girlanda M."/>
            <person name="Hayes R.D."/>
            <person name="Keri Z."/>
            <person name="LaButti K."/>
            <person name="Lipzen A."/>
            <person name="Lombard V."/>
            <person name="Magnuson J."/>
            <person name="Maillard F."/>
            <person name="Murat C."/>
            <person name="Nolan M."/>
            <person name="Ohm R.A."/>
            <person name="Pangilinan J."/>
            <person name="Pereira M.F."/>
            <person name="Perotto S."/>
            <person name="Peter M."/>
            <person name="Pfister S."/>
            <person name="Riley R."/>
            <person name="Sitrit Y."/>
            <person name="Stielow J.B."/>
            <person name="Szollosi G."/>
            <person name="Zifcakova L."/>
            <person name="Stursova M."/>
            <person name="Spatafora J.W."/>
            <person name="Tedersoo L."/>
            <person name="Vaario L.M."/>
            <person name="Yamada A."/>
            <person name="Yan M."/>
            <person name="Wang P."/>
            <person name="Xu J."/>
            <person name="Bruns T."/>
            <person name="Baldrian P."/>
            <person name="Vilgalys R."/>
            <person name="Dunand C."/>
            <person name="Henrissat B."/>
            <person name="Grigoriev I.V."/>
            <person name="Hibbett D."/>
            <person name="Nagy L.G."/>
            <person name="Martin F.M."/>
        </authorList>
    </citation>
    <scope>NUCLEOTIDE SEQUENCE</scope>
    <source>
        <strain evidence="1">P2</strain>
    </source>
</reference>
<dbReference type="Proteomes" id="UP000886501">
    <property type="component" value="Unassembled WGS sequence"/>
</dbReference>
<protein>
    <submittedName>
        <fullName evidence="1">Uncharacterized protein</fullName>
    </submittedName>
</protein>
<sequence length="967" mass="102711">MSTTYSSYRRQPTTDQAHDKYRQKTQQLKELFPTWPTEDLSSLLAEVNGDIEVAVTRISEGQVEQWGSVNRKKDKKHQNTVQDPKDRNSPRDRADSRGGRGRGGRGGGRGSLSRGGAPGRGGQNGHRAHTSNRHESADLTTSGTDNADPSTHASKDESVPSTSAWGSVPTPTDQAHDFSSQVTGTGWGESTSSWSVDAKLNGAPSPAVQAKPLTPVPGQLKLTPRKPATSKLSWADVARPQEKSTPTTPPASAQPQPAPAPAPPPDLSEQSPKEEVIPPPEPEPPAPTSWEDPITVQESTWEEELQGPIVQTQPEPAPAPEPEPKTEEPPKPPSPEPAPPQVQEPVLSALPAQVQNQEVERSSTPISATKRPSSSVAHRYNARFKSGDQPVVMPSGNYTPNTEKIGMQFGSLSLGGDDLDSESVPELKQAEPEPAPEPKRVTPAPEVKSPTQEPVQTVQPSPAPAPAPVPVPQPPSISPTKIQTQQNPVTSTLFQQSLPQQVQPHPIPASISQPSISSQNTTPALSSPVVSFTPQSHAVSQPSLVNHHQAQTSHVPQQSLNNNSTPSLYSQRELPSHLNPQTQAQPSPHAPQPQPSVTSYTSHFRQQEAPYFHTPTPPASSQDSPYGAFGQLGQTLQHQSQPSHTGFSADYGYNDRNNFYDSYTGQGGFNNSRNILGHDDLKGLTGPQTTSTLPTSNTQSSQQPSQTNNQPPPTGGQGPQQGYPHPVPYHYFPYQNQYYGSPYNSGYGVPQPFVKYPQMFQPGPPGPTSGSPVTKQAPSNVQHSNPYGQNLYGQQHPSNAYDDVGYHNQHQNVGGTLPGNDYKQLYGNPGLQGFMGGLGQASGGPNSTGGAGGGPQGITQRPGGSPENSFKSYGGPGKDMGGVGAGQNIGVGQGGPQGRLGVQQPTPGSGFYGAGGGRFGGGTGNGPQVQQSQQHQGQAQNPQLGYPQAGSEGGSFYSYQRGQQYWQ</sequence>